<dbReference type="GO" id="GO:0003700">
    <property type="term" value="F:DNA-binding transcription factor activity"/>
    <property type="evidence" value="ECO:0007669"/>
    <property type="project" value="InterPro"/>
</dbReference>
<dbReference type="GO" id="GO:0005634">
    <property type="term" value="C:nucleus"/>
    <property type="evidence" value="ECO:0007669"/>
    <property type="project" value="UniProtKB-SubCell"/>
</dbReference>
<keyword evidence="4" id="KW-0805">Transcription regulation</keyword>
<dbReference type="InterPro" id="IPR045174">
    <property type="entry name" value="Dof"/>
</dbReference>
<feature type="domain" description="Dof-type" evidence="10">
    <location>
        <begin position="108"/>
        <end position="162"/>
    </location>
</feature>
<dbReference type="GO" id="GO:0003677">
    <property type="term" value="F:DNA binding"/>
    <property type="evidence" value="ECO:0007669"/>
    <property type="project" value="UniProtKB-UniRule"/>
</dbReference>
<dbReference type="EMBL" id="GBRH01281422">
    <property type="protein sequence ID" value="JAD16473.1"/>
    <property type="molecule type" value="Transcribed_RNA"/>
</dbReference>
<keyword evidence="7 8" id="KW-0539">Nucleus</keyword>
<feature type="region of interest" description="Disordered" evidence="9">
    <location>
        <begin position="225"/>
        <end position="278"/>
    </location>
</feature>
<feature type="compositionally biased region" description="Polar residues" evidence="9">
    <location>
        <begin position="225"/>
        <end position="239"/>
    </location>
</feature>
<dbReference type="GO" id="GO:0008270">
    <property type="term" value="F:zinc ion binding"/>
    <property type="evidence" value="ECO:0007669"/>
    <property type="project" value="UniProtKB-KW"/>
</dbReference>
<evidence type="ECO:0000256" key="6">
    <source>
        <dbReference type="ARBA" id="ARBA00023163"/>
    </source>
</evidence>
<evidence type="ECO:0000256" key="7">
    <source>
        <dbReference type="ARBA" id="ARBA00023242"/>
    </source>
</evidence>
<dbReference type="PROSITE" id="PS50884">
    <property type="entry name" value="ZF_DOF_2"/>
    <property type="match status" value="1"/>
</dbReference>
<feature type="compositionally biased region" description="Low complexity" evidence="9">
    <location>
        <begin position="245"/>
        <end position="256"/>
    </location>
</feature>
<protein>
    <recommendedName>
        <fullName evidence="10">Dof-type domain-containing protein</fullName>
    </recommendedName>
</protein>
<keyword evidence="6" id="KW-0804">Transcription</keyword>
<dbReference type="PANTHER" id="PTHR31089:SF38">
    <property type="entry name" value="OS01G0277500 PROTEIN"/>
    <property type="match status" value="1"/>
</dbReference>
<dbReference type="Pfam" id="PF02701">
    <property type="entry name" value="Zn_ribbon_Dof"/>
    <property type="match status" value="1"/>
</dbReference>
<reference evidence="11" key="2">
    <citation type="journal article" date="2015" name="Data Brief">
        <title>Shoot transcriptome of the giant reed, Arundo donax.</title>
        <authorList>
            <person name="Barrero R.A."/>
            <person name="Guerrero F.D."/>
            <person name="Moolhuijzen P."/>
            <person name="Goolsby J.A."/>
            <person name="Tidwell J."/>
            <person name="Bellgard S.E."/>
            <person name="Bellgard M.I."/>
        </authorList>
    </citation>
    <scope>NUCLEOTIDE SEQUENCE</scope>
    <source>
        <tissue evidence="11">Shoot tissue taken approximately 20 cm above the soil surface</tissue>
    </source>
</reference>
<feature type="region of interest" description="Disordered" evidence="9">
    <location>
        <begin position="148"/>
        <end position="210"/>
    </location>
</feature>
<evidence type="ECO:0000256" key="3">
    <source>
        <dbReference type="ARBA" id="ARBA00022833"/>
    </source>
</evidence>
<reference evidence="11" key="1">
    <citation type="submission" date="2014-09" db="EMBL/GenBank/DDBJ databases">
        <authorList>
            <person name="Magalhaes I.L.F."/>
            <person name="Oliveira U."/>
            <person name="Santos F.R."/>
            <person name="Vidigal T.H.D.A."/>
            <person name="Brescovit A.D."/>
            <person name="Santos A.J."/>
        </authorList>
    </citation>
    <scope>NUCLEOTIDE SEQUENCE</scope>
    <source>
        <tissue evidence="11">Shoot tissue taken approximately 20 cm above the soil surface</tissue>
    </source>
</reference>
<evidence type="ECO:0000256" key="4">
    <source>
        <dbReference type="ARBA" id="ARBA00023015"/>
    </source>
</evidence>
<evidence type="ECO:0000313" key="11">
    <source>
        <dbReference type="EMBL" id="JAD16473.1"/>
    </source>
</evidence>
<keyword evidence="1" id="KW-0479">Metal-binding</keyword>
<feature type="compositionally biased region" description="Polar residues" evidence="9">
    <location>
        <begin position="59"/>
        <end position="76"/>
    </location>
</feature>
<evidence type="ECO:0000256" key="5">
    <source>
        <dbReference type="ARBA" id="ARBA00023125"/>
    </source>
</evidence>
<dbReference type="InterPro" id="IPR003851">
    <property type="entry name" value="Znf_Dof"/>
</dbReference>
<keyword evidence="2 8" id="KW-0863">Zinc-finger</keyword>
<comment type="subcellular location">
    <subcellularLocation>
        <location evidence="8">Nucleus</location>
    </subcellularLocation>
</comment>
<evidence type="ECO:0000256" key="8">
    <source>
        <dbReference type="PROSITE-ProRule" id="PRU00071"/>
    </source>
</evidence>
<feature type="compositionally biased region" description="Basic residues" evidence="9">
    <location>
        <begin position="156"/>
        <end position="169"/>
    </location>
</feature>
<feature type="compositionally biased region" description="Basic and acidic residues" evidence="9">
    <location>
        <begin position="77"/>
        <end position="92"/>
    </location>
</feature>
<evidence type="ECO:0000256" key="1">
    <source>
        <dbReference type="ARBA" id="ARBA00022723"/>
    </source>
</evidence>
<evidence type="ECO:0000259" key="10">
    <source>
        <dbReference type="PROSITE" id="PS50884"/>
    </source>
</evidence>
<feature type="compositionally biased region" description="Polar residues" evidence="9">
    <location>
        <begin position="367"/>
        <end position="384"/>
    </location>
</feature>
<keyword evidence="5 8" id="KW-0238">DNA-binding</keyword>
<accession>A0A0A8XUP0</accession>
<feature type="region of interest" description="Disordered" evidence="9">
    <location>
        <begin position="24"/>
        <end position="98"/>
    </location>
</feature>
<organism evidence="11">
    <name type="scientific">Arundo donax</name>
    <name type="common">Giant reed</name>
    <name type="synonym">Donax arundinaceus</name>
    <dbReference type="NCBI Taxonomy" id="35708"/>
    <lineage>
        <taxon>Eukaryota</taxon>
        <taxon>Viridiplantae</taxon>
        <taxon>Streptophyta</taxon>
        <taxon>Embryophyta</taxon>
        <taxon>Tracheophyta</taxon>
        <taxon>Spermatophyta</taxon>
        <taxon>Magnoliopsida</taxon>
        <taxon>Liliopsida</taxon>
        <taxon>Poales</taxon>
        <taxon>Poaceae</taxon>
        <taxon>PACMAD clade</taxon>
        <taxon>Arundinoideae</taxon>
        <taxon>Arundineae</taxon>
        <taxon>Arundo</taxon>
    </lineage>
</organism>
<feature type="compositionally biased region" description="Basic and acidic residues" evidence="9">
    <location>
        <begin position="405"/>
        <end position="417"/>
    </location>
</feature>
<dbReference type="PROSITE" id="PS01361">
    <property type="entry name" value="ZF_DOF_1"/>
    <property type="match status" value="1"/>
</dbReference>
<keyword evidence="3" id="KW-0862">Zinc</keyword>
<dbReference type="AlphaFoldDB" id="A0A0A8XUP0"/>
<dbReference type="PANTHER" id="PTHR31089">
    <property type="entry name" value="CYCLIC DOF FACTOR 2"/>
    <property type="match status" value="1"/>
</dbReference>
<feature type="compositionally biased region" description="Polar residues" evidence="9">
    <location>
        <begin position="257"/>
        <end position="276"/>
    </location>
</feature>
<name>A0A0A8XUP0_ARUDO</name>
<evidence type="ECO:0000256" key="2">
    <source>
        <dbReference type="ARBA" id="ARBA00022771"/>
    </source>
</evidence>
<sequence length="484" mass="51534">MAASKGPGNTIKLFGCNIPVLDSSSAGAGDAPEVSNKLADDGRRNYVKPGIPNKLPNIEASSFRSKNGIQDNSSQHGKMETDSKSGEIKTEYDGSGQDKLLKKPDKILPCPRCNSMATKFCYFNNYSVNQPRHLCRTCKRYWTAGGTMRNVPVGASRRRNKRPSHHHRAVTPCDAGASNVSDATHHQSPPVESHVLPGPTKENGVTESGSEVLLCKSKAPVLSNKEQNNTDLVSLTSGDNKQEKSCASSAVVSGSSENWMPENTATKESNDSSGNCNGMVEPHPPSQSYPAGPALVFPCSHGWNNGTVMATTQRSAEPVHGLGNGKASPLSLAPPPMMPAPGICAPAVPFPLVSPLLSCIPAGHNQTCSSPWSGSNRPNDTTLPPSLPPNGTGCSGNNSTILGKQPREVNSKEEEKTRTLWAPKVLRIDNPDEAAQSSIWAALGIKPDERVIFKSLESKALKDVKALQANPAVFSLSESFQERT</sequence>
<evidence type="ECO:0000256" key="9">
    <source>
        <dbReference type="SAM" id="MobiDB-lite"/>
    </source>
</evidence>
<proteinExistence type="predicted"/>
<feature type="region of interest" description="Disordered" evidence="9">
    <location>
        <begin position="367"/>
        <end position="417"/>
    </location>
</feature>